<dbReference type="PROSITE" id="PS50931">
    <property type="entry name" value="HTH_LYSR"/>
    <property type="match status" value="1"/>
</dbReference>
<dbReference type="InterPro" id="IPR000847">
    <property type="entry name" value="LysR_HTH_N"/>
</dbReference>
<reference evidence="6 7" key="1">
    <citation type="submission" date="2021-04" db="EMBL/GenBank/DDBJ databases">
        <authorList>
            <person name="Pira H."/>
            <person name="Risdian C."/>
            <person name="Wink J."/>
        </authorList>
    </citation>
    <scope>NUCLEOTIDE SEQUENCE [LARGE SCALE GENOMIC DNA]</scope>
    <source>
        <strain evidence="6 7">WHA3</strain>
    </source>
</reference>
<evidence type="ECO:0000256" key="2">
    <source>
        <dbReference type="ARBA" id="ARBA00023015"/>
    </source>
</evidence>
<keyword evidence="4" id="KW-0804">Transcription</keyword>
<evidence type="ECO:0000256" key="1">
    <source>
        <dbReference type="ARBA" id="ARBA00009437"/>
    </source>
</evidence>
<sequence>MKRSLLPLNGLRVFDAAARHLSFTKAADELHVTPAAVGQQIRTLEEVLGVVLFRRLTRNLELTPEAEAALPALRDGFAEIETAVDRMQSGQGDKVMTIGAPRAVIGKWLSARLAALGADAPEQRFILVPTDDGTDFATANMDLAVRWGALPAEEELSGARVAEEQVIVVAAPAAAANVAAPADLLTLSLIHHPGESWQAWFDGHGLVHKDVDGGLSVVDEGLALDAAASGYGIARVPLTLARDDINARRVVQLFDGIPSDDHFWLVAPPERWRQAKVKAVVTALTA</sequence>
<evidence type="ECO:0000313" key="7">
    <source>
        <dbReference type="Proteomes" id="UP000722336"/>
    </source>
</evidence>
<keyword evidence="3" id="KW-0238">DNA-binding</keyword>
<dbReference type="PANTHER" id="PTHR30537:SF26">
    <property type="entry name" value="GLYCINE CLEAVAGE SYSTEM TRANSCRIPTIONAL ACTIVATOR"/>
    <property type="match status" value="1"/>
</dbReference>
<organism evidence="6 7">
    <name type="scientific">Pacificimonas pallii</name>
    <dbReference type="NCBI Taxonomy" id="2827236"/>
    <lineage>
        <taxon>Bacteria</taxon>
        <taxon>Pseudomonadati</taxon>
        <taxon>Pseudomonadota</taxon>
        <taxon>Alphaproteobacteria</taxon>
        <taxon>Sphingomonadales</taxon>
        <taxon>Sphingosinicellaceae</taxon>
        <taxon>Pacificimonas</taxon>
    </lineage>
</organism>
<dbReference type="RefSeq" id="WP_218445535.1">
    <property type="nucleotide sequence ID" value="NZ_JAGSPA010000002.1"/>
</dbReference>
<proteinExistence type="inferred from homology"/>
<feature type="domain" description="HTH lysR-type" evidence="5">
    <location>
        <begin position="6"/>
        <end position="63"/>
    </location>
</feature>
<dbReference type="InterPro" id="IPR058163">
    <property type="entry name" value="LysR-type_TF_proteobact-type"/>
</dbReference>
<accession>A0ABS6SEF2</accession>
<keyword evidence="2" id="KW-0805">Transcription regulation</keyword>
<name>A0ABS6SEF2_9SPHN</name>
<evidence type="ECO:0000256" key="3">
    <source>
        <dbReference type="ARBA" id="ARBA00023125"/>
    </source>
</evidence>
<dbReference type="EMBL" id="JAGSPA010000002">
    <property type="protein sequence ID" value="MBV7256792.1"/>
    <property type="molecule type" value="Genomic_DNA"/>
</dbReference>
<dbReference type="InterPro" id="IPR005119">
    <property type="entry name" value="LysR_subst-bd"/>
</dbReference>
<comment type="caution">
    <text evidence="6">The sequence shown here is derived from an EMBL/GenBank/DDBJ whole genome shotgun (WGS) entry which is preliminary data.</text>
</comment>
<gene>
    <name evidence="6" type="ORF">KCG44_08330</name>
</gene>
<comment type="similarity">
    <text evidence="1">Belongs to the LysR transcriptional regulatory family.</text>
</comment>
<evidence type="ECO:0000256" key="4">
    <source>
        <dbReference type="ARBA" id="ARBA00023163"/>
    </source>
</evidence>
<dbReference type="Pfam" id="PF00126">
    <property type="entry name" value="HTH_1"/>
    <property type="match status" value="1"/>
</dbReference>
<dbReference type="PANTHER" id="PTHR30537">
    <property type="entry name" value="HTH-TYPE TRANSCRIPTIONAL REGULATOR"/>
    <property type="match status" value="1"/>
</dbReference>
<dbReference type="Pfam" id="PF03466">
    <property type="entry name" value="LysR_substrate"/>
    <property type="match status" value="1"/>
</dbReference>
<evidence type="ECO:0000259" key="5">
    <source>
        <dbReference type="PROSITE" id="PS50931"/>
    </source>
</evidence>
<dbReference type="Proteomes" id="UP000722336">
    <property type="component" value="Unassembled WGS sequence"/>
</dbReference>
<keyword evidence="7" id="KW-1185">Reference proteome</keyword>
<protein>
    <submittedName>
        <fullName evidence="6">LysR family transcriptional regulator</fullName>
    </submittedName>
</protein>
<evidence type="ECO:0000313" key="6">
    <source>
        <dbReference type="EMBL" id="MBV7256792.1"/>
    </source>
</evidence>